<sequence>MSNVLNALKASEQRNKQYGVMSVSPNFEPAQADTRQGTSNWRLCVLAAVMPCVVGLGFAGYQSYQQQKEVALALSVAQKRVVEVPNEFSVHDSPRFEPLMSTFVEPTGLAGRATDENTPTTSESPVVSNQRTLTVEPKKDLVKPEPDELSQLDLTQLSPELARRVQSVMNQSGQANGSSDNPRGGKSQQNTIKLNHHSSDFIGQLPAMNFQTHVYSSQANKRWVKINDVEYMEGDWIDSRVQLVKIEPQSSIVEFESQRLEIPALYDWQG</sequence>
<dbReference type="InterPro" id="IPR032389">
    <property type="entry name" value="GspB_C"/>
</dbReference>
<reference evidence="3" key="1">
    <citation type="submission" date="2022-02" db="EMBL/GenBank/DDBJ databases">
        <title>Vibrio sp. nov., a new bacterium isolated from Bohai sea, China.</title>
        <authorList>
            <person name="Yuan Y."/>
        </authorList>
    </citation>
    <scope>NUCLEOTIDE SEQUENCE</scope>
    <source>
        <strain evidence="3">DBSS07</strain>
    </source>
</reference>
<dbReference type="Pfam" id="PF16537">
    <property type="entry name" value="T2SSB"/>
    <property type="match status" value="1"/>
</dbReference>
<dbReference type="RefSeq" id="WP_265687768.1">
    <property type="nucleotide sequence ID" value="NZ_JAKRRX010000056.1"/>
</dbReference>
<accession>A0A9X3CET3</accession>
<evidence type="ECO:0000313" key="4">
    <source>
        <dbReference type="Proteomes" id="UP001155586"/>
    </source>
</evidence>
<evidence type="ECO:0000256" key="1">
    <source>
        <dbReference type="SAM" id="MobiDB-lite"/>
    </source>
</evidence>
<dbReference type="EMBL" id="JAKRRX010000056">
    <property type="protein sequence ID" value="MCW8334396.1"/>
    <property type="molecule type" value="Genomic_DNA"/>
</dbReference>
<evidence type="ECO:0000313" key="3">
    <source>
        <dbReference type="EMBL" id="MCW8334396.1"/>
    </source>
</evidence>
<gene>
    <name evidence="3" type="ORF">MD483_11240</name>
</gene>
<name>A0A9X3CET3_9VIBR</name>
<feature type="compositionally biased region" description="Basic and acidic residues" evidence="1">
    <location>
        <begin position="136"/>
        <end position="146"/>
    </location>
</feature>
<keyword evidence="4" id="KW-1185">Reference proteome</keyword>
<feature type="region of interest" description="Disordered" evidence="1">
    <location>
        <begin position="170"/>
        <end position="191"/>
    </location>
</feature>
<feature type="compositionally biased region" description="Polar residues" evidence="1">
    <location>
        <begin position="116"/>
        <end position="133"/>
    </location>
</feature>
<dbReference type="AlphaFoldDB" id="A0A9X3CET3"/>
<evidence type="ECO:0000259" key="2">
    <source>
        <dbReference type="Pfam" id="PF16537"/>
    </source>
</evidence>
<organism evidence="3 4">
    <name type="scientific">Vibrio paucivorans</name>
    <dbReference type="NCBI Taxonomy" id="2829489"/>
    <lineage>
        <taxon>Bacteria</taxon>
        <taxon>Pseudomonadati</taxon>
        <taxon>Pseudomonadota</taxon>
        <taxon>Gammaproteobacteria</taxon>
        <taxon>Vibrionales</taxon>
        <taxon>Vibrionaceae</taxon>
        <taxon>Vibrio</taxon>
    </lineage>
</organism>
<feature type="domain" description="Type II secretion system protein GspB C-terminal" evidence="2">
    <location>
        <begin position="205"/>
        <end position="264"/>
    </location>
</feature>
<dbReference type="GO" id="GO:0015627">
    <property type="term" value="C:type II protein secretion system complex"/>
    <property type="evidence" value="ECO:0007669"/>
    <property type="project" value="InterPro"/>
</dbReference>
<protein>
    <submittedName>
        <fullName evidence="3">General secretion pathway protein GspB</fullName>
    </submittedName>
</protein>
<comment type="caution">
    <text evidence="3">The sequence shown here is derived from an EMBL/GenBank/DDBJ whole genome shotgun (WGS) entry which is preliminary data.</text>
</comment>
<feature type="region of interest" description="Disordered" evidence="1">
    <location>
        <begin position="109"/>
        <end position="153"/>
    </location>
</feature>
<dbReference type="Proteomes" id="UP001155586">
    <property type="component" value="Unassembled WGS sequence"/>
</dbReference>
<proteinExistence type="predicted"/>